<dbReference type="PROSITE" id="PS50903">
    <property type="entry name" value="RUBREDOXIN_LIKE"/>
    <property type="match status" value="1"/>
</dbReference>
<dbReference type="EMBL" id="CP062796">
    <property type="protein sequence ID" value="QUL98848.1"/>
    <property type="molecule type" value="Genomic_DNA"/>
</dbReference>
<accession>A0AAT9LDF7</accession>
<dbReference type="SUPFAM" id="SSF57802">
    <property type="entry name" value="Rubredoxin-like"/>
    <property type="match status" value="1"/>
</dbReference>
<dbReference type="AlphaFoldDB" id="A0AAT9LDF7"/>
<reference evidence="3" key="2">
    <citation type="journal article" date="2023" name="Biology">
        <title>Prokaryotic Life Associated with Coal-Fire Gas Vents Revealed by Metagenomics.</title>
        <authorList>
            <person name="Kadnikov V.V."/>
            <person name="Mardanov A.V."/>
            <person name="Beletsky A.V."/>
            <person name="Karnachuk O.V."/>
            <person name="Ravin N.V."/>
        </authorList>
    </citation>
    <scope>NUCLEOTIDE SEQUENCE</scope>
    <source>
        <strain evidence="3">Bu02</strain>
    </source>
</reference>
<dbReference type="KEGG" id="fcz:IMF26_01855"/>
<dbReference type="GO" id="GO:0005506">
    <property type="term" value="F:iron ion binding"/>
    <property type="evidence" value="ECO:0007669"/>
    <property type="project" value="InterPro"/>
</dbReference>
<evidence type="ECO:0000256" key="1">
    <source>
        <dbReference type="ARBA" id="ARBA00001965"/>
    </source>
</evidence>
<proteinExistence type="predicted"/>
<name>A0AAT9LDF7_9FIRM</name>
<dbReference type="CDD" id="cd00729">
    <property type="entry name" value="rubredoxin_SM"/>
    <property type="match status" value="1"/>
</dbReference>
<protein>
    <submittedName>
        <fullName evidence="3">DUF2845 domain-containing protein</fullName>
    </submittedName>
</protein>
<dbReference type="Gene3D" id="2.20.28.10">
    <property type="match status" value="1"/>
</dbReference>
<gene>
    <name evidence="3" type="ORF">IMF26_01855</name>
</gene>
<comment type="cofactor">
    <cofactor evidence="1">
        <name>Fe(3+)</name>
        <dbReference type="ChEBI" id="CHEBI:29034"/>
    </cofactor>
</comment>
<organism evidence="3">
    <name type="scientific">Candidatus Fermentithermobacillus carboniphilus</name>
    <dbReference type="NCBI Taxonomy" id="3085328"/>
    <lineage>
        <taxon>Bacteria</taxon>
        <taxon>Bacillati</taxon>
        <taxon>Bacillota</taxon>
        <taxon>Candidatus Fermentithermobacillia</taxon>
        <taxon>Candidatus Fermentithermobacillales</taxon>
        <taxon>Candidatus Fermentithermobacillaceae</taxon>
        <taxon>Candidatus Fermentithermobacillus</taxon>
    </lineage>
</organism>
<dbReference type="InterPro" id="IPR024934">
    <property type="entry name" value="Rubredoxin-like_dom"/>
</dbReference>
<reference evidence="3" key="1">
    <citation type="submission" date="2020-10" db="EMBL/GenBank/DDBJ databases">
        <authorList>
            <person name="Kadnikov V."/>
            <person name="Beletsky A.V."/>
            <person name="Mardanov A.V."/>
            <person name="Karnachuk O.V."/>
            <person name="Ravin N.V."/>
        </authorList>
    </citation>
    <scope>NUCLEOTIDE SEQUENCE</scope>
    <source>
        <strain evidence="3">Bu02</strain>
    </source>
</reference>
<feature type="domain" description="Rubredoxin-like" evidence="2">
    <location>
        <begin position="2"/>
        <end position="34"/>
    </location>
</feature>
<evidence type="ECO:0000259" key="2">
    <source>
        <dbReference type="PROSITE" id="PS50903"/>
    </source>
</evidence>
<sequence>MKWRCTVCGYIHDGDTPPAVCPKCGSPAEKYEKVDEERAKLIDRSRYTNLLEVTLIELLDRVRDIGARIEQDALDPRCVALAKKVQVAAWELGQNVKAELEGHVQKGKWG</sequence>
<evidence type="ECO:0000313" key="3">
    <source>
        <dbReference type="EMBL" id="QUL98848.1"/>
    </source>
</evidence>
<dbReference type="Pfam" id="PF21349">
    <property type="entry name" value="RUBY_RBDX"/>
    <property type="match status" value="1"/>
</dbReference>
<dbReference type="InterPro" id="IPR048574">
    <property type="entry name" value="RUBY_RBDX"/>
</dbReference>